<dbReference type="InterPro" id="IPR000843">
    <property type="entry name" value="HTH_LacI"/>
</dbReference>
<dbReference type="PROSITE" id="PS00356">
    <property type="entry name" value="HTH_LACI_1"/>
    <property type="match status" value="1"/>
</dbReference>
<dbReference type="AlphaFoldDB" id="F8KGI5"/>
<dbReference type="PROSITE" id="PS50943">
    <property type="entry name" value="HTH_CROC1"/>
    <property type="match status" value="1"/>
</dbReference>
<evidence type="ECO:0000256" key="4">
    <source>
        <dbReference type="ARBA" id="ARBA00023163"/>
    </source>
</evidence>
<feature type="domain" description="HTH cro/C1-type" evidence="6">
    <location>
        <begin position="3"/>
        <end position="51"/>
    </location>
</feature>
<keyword evidence="2" id="KW-0805">Transcription regulation</keyword>
<evidence type="ECO:0000259" key="6">
    <source>
        <dbReference type="PROSITE" id="PS50943"/>
    </source>
</evidence>
<reference evidence="7" key="2">
    <citation type="submission" date="2011-05" db="EMBL/GenBank/DDBJ databases">
        <authorList>
            <person name="Davey R."/>
        </authorList>
    </citation>
    <scope>NUCLEOTIDE SEQUENCE</scope>
    <source>
        <strain evidence="7">ATCC 53608</strain>
    </source>
</reference>
<dbReference type="InterPro" id="IPR010982">
    <property type="entry name" value="Lambda_DNA-bd_dom_sf"/>
</dbReference>
<evidence type="ECO:0000313" key="7">
    <source>
        <dbReference type="EMBL" id="CCC04585.1"/>
    </source>
</evidence>
<dbReference type="CDD" id="cd01392">
    <property type="entry name" value="HTH_LacI"/>
    <property type="match status" value="1"/>
</dbReference>
<proteinExistence type="predicted"/>
<dbReference type="GO" id="GO:0000976">
    <property type="term" value="F:transcription cis-regulatory region binding"/>
    <property type="evidence" value="ECO:0007669"/>
    <property type="project" value="TreeGrafter"/>
</dbReference>
<dbReference type="SUPFAM" id="SSF47413">
    <property type="entry name" value="lambda repressor-like DNA-binding domains"/>
    <property type="match status" value="1"/>
</dbReference>
<organism evidence="7">
    <name type="scientific">Limosilactobacillus reuteri subsp. suis (strain ATCC 53608 / LMG 31752 / 1063)</name>
    <name type="common">Lactobacillus reuteri</name>
    <dbReference type="NCBI Taxonomy" id="927703"/>
    <lineage>
        <taxon>Bacteria</taxon>
        <taxon>Bacillati</taxon>
        <taxon>Bacillota</taxon>
        <taxon>Bacilli</taxon>
        <taxon>Lactobacillales</taxon>
        <taxon>Lactobacillaceae</taxon>
        <taxon>Limosilactobacillus</taxon>
    </lineage>
</organism>
<dbReference type="EMBL" id="FR854370">
    <property type="protein sequence ID" value="CCC04585.1"/>
    <property type="molecule type" value="Genomic_DNA"/>
</dbReference>
<dbReference type="PANTHER" id="PTHR30146:SF95">
    <property type="entry name" value="RIBOSE OPERON REPRESSOR"/>
    <property type="match status" value="1"/>
</dbReference>
<keyword evidence="4" id="KW-0804">Transcription</keyword>
<name>F8KGI5_LIMR5</name>
<dbReference type="SMART" id="SM00354">
    <property type="entry name" value="HTH_LACI"/>
    <property type="match status" value="1"/>
</dbReference>
<sequence>MAEKKTIKLEDVAELAGVSKTTVSRVLNNRGYLSDKTIKKVHDAMDELNYRPNVIARQLFKQKTNLVAFVQYPLGLTLEIIKVSVLGGILYCKLFNY</sequence>
<dbReference type="Gene3D" id="1.10.260.40">
    <property type="entry name" value="lambda repressor-like DNA-binding domains"/>
    <property type="match status" value="1"/>
</dbReference>
<dbReference type="HOGENOM" id="CLU_037628_14_8_9"/>
<keyword evidence="1" id="KW-0678">Repressor</keyword>
<feature type="domain" description="HTH lacI-type" evidence="5">
    <location>
        <begin position="7"/>
        <end position="61"/>
    </location>
</feature>
<dbReference type="GO" id="GO:0003700">
    <property type="term" value="F:DNA-binding transcription factor activity"/>
    <property type="evidence" value="ECO:0007669"/>
    <property type="project" value="TreeGrafter"/>
</dbReference>
<evidence type="ECO:0000259" key="5">
    <source>
        <dbReference type="PROSITE" id="PS50932"/>
    </source>
</evidence>
<dbReference type="Pfam" id="PF00356">
    <property type="entry name" value="LacI"/>
    <property type="match status" value="1"/>
</dbReference>
<dbReference type="PANTHER" id="PTHR30146">
    <property type="entry name" value="LACI-RELATED TRANSCRIPTIONAL REPRESSOR"/>
    <property type="match status" value="1"/>
</dbReference>
<evidence type="ECO:0000256" key="1">
    <source>
        <dbReference type="ARBA" id="ARBA00022491"/>
    </source>
</evidence>
<keyword evidence="3" id="KW-0238">DNA-binding</keyword>
<protein>
    <submittedName>
        <fullName evidence="7">Putative LacI family transcriptional regulator</fullName>
    </submittedName>
</protein>
<evidence type="ECO:0000256" key="3">
    <source>
        <dbReference type="ARBA" id="ARBA00023125"/>
    </source>
</evidence>
<gene>
    <name evidence="7" type="ORF">LRATCC53608_1832</name>
</gene>
<evidence type="ECO:0000256" key="2">
    <source>
        <dbReference type="ARBA" id="ARBA00023015"/>
    </source>
</evidence>
<dbReference type="InterPro" id="IPR001387">
    <property type="entry name" value="Cro/C1-type_HTH"/>
</dbReference>
<dbReference type="PROSITE" id="PS50932">
    <property type="entry name" value="HTH_LACI_2"/>
    <property type="match status" value="1"/>
</dbReference>
<dbReference type="PRINTS" id="PR00036">
    <property type="entry name" value="HTHLACI"/>
</dbReference>
<reference evidence="7" key="1">
    <citation type="journal article" date="2011" name="J. Bacteriol.">
        <title>Genome sequence of the vertebrate gut symbiont Lactobacillus reuteri ATCC 53608.</title>
        <authorList>
            <person name="Heavens D."/>
            <person name="Tailford L.E."/>
            <person name="Crossman L."/>
            <person name="Jeffers F."/>
            <person name="Mackenzie D.A."/>
            <person name="Caccamo M."/>
            <person name="Juge N."/>
        </authorList>
    </citation>
    <scope>NUCLEOTIDE SEQUENCE [LARGE SCALE GENOMIC DNA]</scope>
    <source>
        <strain evidence="7">ATCC 53608</strain>
    </source>
</reference>
<accession>F8KGI5</accession>